<evidence type="ECO:0000256" key="4">
    <source>
        <dbReference type="SAM" id="Phobius"/>
    </source>
</evidence>
<evidence type="ECO:0000313" key="5">
    <source>
        <dbReference type="EMBL" id="ADE77603.1"/>
    </source>
</evidence>
<protein>
    <recommendedName>
        <fullName evidence="6">Maspardin</fullName>
    </recommendedName>
</protein>
<dbReference type="GO" id="GO:0005737">
    <property type="term" value="C:cytoplasm"/>
    <property type="evidence" value="ECO:0007669"/>
    <property type="project" value="UniProtKB-SubCell"/>
</dbReference>
<dbReference type="Gene3D" id="3.40.50.1820">
    <property type="entry name" value="alpha/beta hydrolase"/>
    <property type="match status" value="1"/>
</dbReference>
<feature type="region of interest" description="Disordered" evidence="3">
    <location>
        <begin position="253"/>
        <end position="301"/>
    </location>
</feature>
<dbReference type="InterPro" id="IPR026151">
    <property type="entry name" value="Maspardin"/>
</dbReference>
<evidence type="ECO:0008006" key="6">
    <source>
        <dbReference type="Google" id="ProtNLM"/>
    </source>
</evidence>
<organism evidence="5">
    <name type="scientific">Picea sitchensis</name>
    <name type="common">Sitka spruce</name>
    <name type="synonym">Pinus sitchensis</name>
    <dbReference type="NCBI Taxonomy" id="3332"/>
    <lineage>
        <taxon>Eukaryota</taxon>
        <taxon>Viridiplantae</taxon>
        <taxon>Streptophyta</taxon>
        <taxon>Embryophyta</taxon>
        <taxon>Tracheophyta</taxon>
        <taxon>Spermatophyta</taxon>
        <taxon>Pinopsida</taxon>
        <taxon>Pinidae</taxon>
        <taxon>Conifers I</taxon>
        <taxon>Pinales</taxon>
        <taxon>Pinaceae</taxon>
        <taxon>Picea</taxon>
    </lineage>
</organism>
<proteinExistence type="evidence at transcript level"/>
<feature type="compositionally biased region" description="Polar residues" evidence="3">
    <location>
        <begin position="275"/>
        <end position="296"/>
    </location>
</feature>
<keyword evidence="4" id="KW-0472">Membrane</keyword>
<dbReference type="PANTHER" id="PTHR15913:SF0">
    <property type="entry name" value="MASPARDIN"/>
    <property type="match status" value="1"/>
</dbReference>
<feature type="transmembrane region" description="Helical" evidence="4">
    <location>
        <begin position="338"/>
        <end position="362"/>
    </location>
</feature>
<dbReference type="OMA" id="WQTNDYC"/>
<dbReference type="EMBL" id="BT124347">
    <property type="protein sequence ID" value="ADE77603.1"/>
    <property type="molecule type" value="mRNA"/>
</dbReference>
<feature type="compositionally biased region" description="Basic and acidic residues" evidence="3">
    <location>
        <begin position="253"/>
        <end position="267"/>
    </location>
</feature>
<dbReference type="AlphaFoldDB" id="D5ADI4"/>
<name>D5ADI4_PICSI</name>
<comment type="subcellular location">
    <subcellularLocation>
        <location evidence="1">Cytoplasm</location>
    </subcellularLocation>
</comment>
<keyword evidence="4" id="KW-1133">Transmembrane helix</keyword>
<keyword evidence="2" id="KW-0963">Cytoplasm</keyword>
<dbReference type="InterPro" id="IPR029058">
    <property type="entry name" value="AB_hydrolase_fold"/>
</dbReference>
<keyword evidence="4" id="KW-0812">Transmembrane</keyword>
<dbReference type="SUPFAM" id="SSF53474">
    <property type="entry name" value="alpha/beta-Hydrolases"/>
    <property type="match status" value="1"/>
</dbReference>
<sequence>MATGPGDYLHFKGHVPLHHISIGVRQWRYYDYGPKEVPPLVCLSDMAGTADVFYKQILFLSMKVHLYGTSLGGFLAQLFTQHCPRRVKSLVLSNTFLETRPFADAMPWSSLINWTPCFMLKRYILTGIRDGPHEPFIADSVDFVVNQIETLSREDLASRFTLNTAIVSIGRLLLPDSAITIMDFWWQTNDYCAIPQLLKDQLGERYPGAKRAFLKTGGEFPFLSRADEVNLHLQLHLRRVGVEGRPDLIKGPSWRDDAWNSERKNDDTENDSDSWKNTGNSFSHLENGTPPSESTGSSYSIDEHISSSASKSVNPLTLAPEQNLKINSFGLLVEFSKFLVVLTVVTEFSAIILLSLISPLLFHVLVQVILHSGVSTKICPTIVNSYIHLY</sequence>
<evidence type="ECO:0000256" key="2">
    <source>
        <dbReference type="ARBA" id="ARBA00022490"/>
    </source>
</evidence>
<evidence type="ECO:0000256" key="3">
    <source>
        <dbReference type="SAM" id="MobiDB-lite"/>
    </source>
</evidence>
<dbReference type="PANTHER" id="PTHR15913">
    <property type="entry name" value="ACID CLUSTER PROTEIN 33"/>
    <property type="match status" value="1"/>
</dbReference>
<reference evidence="5" key="1">
    <citation type="submission" date="2010-04" db="EMBL/GenBank/DDBJ databases">
        <authorList>
            <person name="Reid K.E."/>
            <person name="Liao N."/>
            <person name="Chan S."/>
            <person name="Docking R."/>
            <person name="Taylor G."/>
            <person name="Moore R."/>
            <person name="Mayo M."/>
            <person name="Munro S."/>
            <person name="King J."/>
            <person name="Yanchuk A."/>
            <person name="Holt R."/>
            <person name="Jones S."/>
            <person name="Marra M."/>
            <person name="Ritland C.E."/>
            <person name="Ritland K."/>
            <person name="Bohlmann J."/>
        </authorList>
    </citation>
    <scope>NUCLEOTIDE SEQUENCE</scope>
    <source>
        <tissue evidence="5">Bud</tissue>
    </source>
</reference>
<evidence type="ECO:0000256" key="1">
    <source>
        <dbReference type="ARBA" id="ARBA00004496"/>
    </source>
</evidence>
<accession>D5ADI4</accession>